<dbReference type="AlphaFoldDB" id="A0A8D1FHW6"/>
<organism evidence="1 2">
    <name type="scientific">Sus scrofa</name>
    <name type="common">Pig</name>
    <dbReference type="NCBI Taxonomy" id="9823"/>
    <lineage>
        <taxon>Eukaryota</taxon>
        <taxon>Metazoa</taxon>
        <taxon>Chordata</taxon>
        <taxon>Craniata</taxon>
        <taxon>Vertebrata</taxon>
        <taxon>Euteleostomi</taxon>
        <taxon>Mammalia</taxon>
        <taxon>Eutheria</taxon>
        <taxon>Laurasiatheria</taxon>
        <taxon>Artiodactyla</taxon>
        <taxon>Suina</taxon>
        <taxon>Suidae</taxon>
        <taxon>Sus</taxon>
    </lineage>
</organism>
<proteinExistence type="predicted"/>
<reference evidence="1" key="1">
    <citation type="submission" date="2025-08" db="UniProtKB">
        <authorList>
            <consortium name="Ensembl"/>
        </authorList>
    </citation>
    <scope>IDENTIFICATION</scope>
</reference>
<sequence length="153" mass="17908">MSPVHLVWGRVFGFCISRLPFGGDQLLRYLLYQSNLSKLLEENIRQTLSDINNSNIFSDPPLRVTTIKTKINKWDLIKLKSFCTAKETLNKTKRQPTEWDKIFASESTDKGLISKIYKHLLQPHTKKTNNPIKKWVEDLNRQFSKEDIQMAKK</sequence>
<accession>A0A8D1FHW6</accession>
<evidence type="ECO:0000313" key="1">
    <source>
        <dbReference type="Ensembl" id="ENSSSCP00040038201.1"/>
    </source>
</evidence>
<dbReference type="Proteomes" id="UP000694722">
    <property type="component" value="Unplaced"/>
</dbReference>
<evidence type="ECO:0000313" key="2">
    <source>
        <dbReference type="Proteomes" id="UP000694722"/>
    </source>
</evidence>
<name>A0A8D1FHW6_PIG</name>
<protein>
    <submittedName>
        <fullName evidence="1">Uncharacterized protein</fullName>
    </submittedName>
</protein>
<dbReference type="Ensembl" id="ENSSSCT00040087012.1">
    <property type="protein sequence ID" value="ENSSSCP00040038201.1"/>
    <property type="gene ID" value="ENSSSCG00040063785.1"/>
</dbReference>